<dbReference type="GO" id="GO:0004497">
    <property type="term" value="F:monooxygenase activity"/>
    <property type="evidence" value="ECO:0007669"/>
    <property type="project" value="UniProtKB-KW"/>
</dbReference>
<evidence type="ECO:0000256" key="1">
    <source>
        <dbReference type="ARBA" id="ARBA00001971"/>
    </source>
</evidence>
<keyword evidence="10 13" id="KW-0408">Iron</keyword>
<dbReference type="InterPro" id="IPR002403">
    <property type="entry name" value="Cyt_P450_E_grp-IV"/>
</dbReference>
<evidence type="ECO:0000256" key="5">
    <source>
        <dbReference type="ARBA" id="ARBA00022617"/>
    </source>
</evidence>
<dbReference type="CDD" id="cd11041">
    <property type="entry name" value="CYP503A1-like"/>
    <property type="match status" value="1"/>
</dbReference>
<comment type="subcellular location">
    <subcellularLocation>
        <location evidence="2">Membrane</location>
    </subcellularLocation>
</comment>
<comment type="pathway">
    <text evidence="3">Mycotoxin biosynthesis.</text>
</comment>
<keyword evidence="7 13" id="KW-0479">Metal-binding</keyword>
<evidence type="ECO:0000256" key="11">
    <source>
        <dbReference type="ARBA" id="ARBA00023033"/>
    </source>
</evidence>
<keyword evidence="9" id="KW-0560">Oxidoreductase</keyword>
<dbReference type="Pfam" id="PF00067">
    <property type="entry name" value="p450"/>
    <property type="match status" value="1"/>
</dbReference>
<comment type="caution">
    <text evidence="14">The sequence shown here is derived from an EMBL/GenBank/DDBJ whole genome shotgun (WGS) entry which is preliminary data.</text>
</comment>
<evidence type="ECO:0000256" key="13">
    <source>
        <dbReference type="PIRSR" id="PIRSR602403-1"/>
    </source>
</evidence>
<keyword evidence="5 13" id="KW-0349">Heme</keyword>
<evidence type="ECO:0000313" key="15">
    <source>
        <dbReference type="Proteomes" id="UP001152607"/>
    </source>
</evidence>
<dbReference type="GO" id="GO:0005506">
    <property type="term" value="F:iron ion binding"/>
    <property type="evidence" value="ECO:0007669"/>
    <property type="project" value="InterPro"/>
</dbReference>
<feature type="binding site" description="axial binding residue" evidence="13">
    <location>
        <position position="463"/>
    </location>
    <ligand>
        <name>heme</name>
        <dbReference type="ChEBI" id="CHEBI:30413"/>
    </ligand>
    <ligandPart>
        <name>Fe</name>
        <dbReference type="ChEBI" id="CHEBI:18248"/>
    </ligandPart>
</feature>
<keyword evidence="15" id="KW-1185">Reference proteome</keyword>
<dbReference type="InterPro" id="IPR036396">
    <property type="entry name" value="Cyt_P450_sf"/>
</dbReference>
<evidence type="ECO:0000256" key="10">
    <source>
        <dbReference type="ARBA" id="ARBA00023004"/>
    </source>
</evidence>
<evidence type="ECO:0000256" key="7">
    <source>
        <dbReference type="ARBA" id="ARBA00022723"/>
    </source>
</evidence>
<organism evidence="14 15">
    <name type="scientific">Periconia digitata</name>
    <dbReference type="NCBI Taxonomy" id="1303443"/>
    <lineage>
        <taxon>Eukaryota</taxon>
        <taxon>Fungi</taxon>
        <taxon>Dikarya</taxon>
        <taxon>Ascomycota</taxon>
        <taxon>Pezizomycotina</taxon>
        <taxon>Dothideomycetes</taxon>
        <taxon>Pleosporomycetidae</taxon>
        <taxon>Pleosporales</taxon>
        <taxon>Massarineae</taxon>
        <taxon>Periconiaceae</taxon>
        <taxon>Periconia</taxon>
    </lineage>
</organism>
<dbReference type="GO" id="GO:0016020">
    <property type="term" value="C:membrane"/>
    <property type="evidence" value="ECO:0007669"/>
    <property type="project" value="UniProtKB-SubCell"/>
</dbReference>
<evidence type="ECO:0008006" key="16">
    <source>
        <dbReference type="Google" id="ProtNLM"/>
    </source>
</evidence>
<dbReference type="OrthoDB" id="1844152at2759"/>
<keyword evidence="6" id="KW-0812">Transmembrane</keyword>
<dbReference type="Gene3D" id="1.10.630.10">
    <property type="entry name" value="Cytochrome P450"/>
    <property type="match status" value="1"/>
</dbReference>
<sequence length="526" mass="60158">MSTPSGSQKSALADDYTGYAVITAQWLLTFGFVAATTYVVSLQAGNAHKPYTVLGDCTYWGRRTWFFCRWFQDSMNLLIEGYHKFSKRNEKWSTWVFDDLFHVLPPSMLNELKGFSPDKLNFSRIVQDQFNWHFYMGDTLTDREYVAIVQKHLVANLPHMTELLSEIIEKAFARHLDPPSDSRGWKTVVLWDDILDVCYDVVGESLLGELGASSEYLHHAKSFTETVAVWSGGMHILPGWLRRLYFQLSPGGRKIRHHLSECKRLVFPELDRLQNEKCYEKQPSRSSVAQGFLKHTMHNGESNNYDEIVHQMLIVTFAAAPMWNMILNQVIQNHIAFPEHHSALTAEVQNALRLHGGWNKAALLDMPRLESFTRETLRSTPPIMFTVQRKVMQPTQLSDGTLLKPGEKLMIPTEAILHDPTVYHKPETFDPERFYDAETNTAKSLVVTQTSEFPVFGYGNQTCPGRYFASLATKLAFAQLLVGYEVKFFPHRLGKPVDWPISATLMPNMDTFVAFRKREGAEFGTV</sequence>
<dbReference type="AlphaFoldDB" id="A0A9W4ULG1"/>
<reference evidence="14" key="1">
    <citation type="submission" date="2023-01" db="EMBL/GenBank/DDBJ databases">
        <authorList>
            <person name="Van Ghelder C."/>
            <person name="Rancurel C."/>
        </authorList>
    </citation>
    <scope>NUCLEOTIDE SEQUENCE</scope>
    <source>
        <strain evidence="14">CNCM I-4278</strain>
    </source>
</reference>
<protein>
    <recommendedName>
        <fullName evidence="16">Cytochrome P450</fullName>
    </recommendedName>
</protein>
<evidence type="ECO:0000256" key="9">
    <source>
        <dbReference type="ARBA" id="ARBA00023002"/>
    </source>
</evidence>
<dbReference type="PANTHER" id="PTHR46206">
    <property type="entry name" value="CYTOCHROME P450"/>
    <property type="match status" value="1"/>
</dbReference>
<evidence type="ECO:0000256" key="12">
    <source>
        <dbReference type="ARBA" id="ARBA00023136"/>
    </source>
</evidence>
<accession>A0A9W4ULG1</accession>
<comment type="similarity">
    <text evidence="4">Belongs to the cytochrome P450 family.</text>
</comment>
<dbReference type="InterPro" id="IPR001128">
    <property type="entry name" value="Cyt_P450"/>
</dbReference>
<name>A0A9W4ULG1_9PLEO</name>
<evidence type="ECO:0000256" key="2">
    <source>
        <dbReference type="ARBA" id="ARBA00004370"/>
    </source>
</evidence>
<dbReference type="GO" id="GO:0020037">
    <property type="term" value="F:heme binding"/>
    <property type="evidence" value="ECO:0007669"/>
    <property type="project" value="InterPro"/>
</dbReference>
<gene>
    <name evidence="14" type="ORF">PDIGIT_LOCUS10138</name>
</gene>
<dbReference type="Proteomes" id="UP001152607">
    <property type="component" value="Unassembled WGS sequence"/>
</dbReference>
<comment type="cofactor">
    <cofactor evidence="1 13">
        <name>heme</name>
        <dbReference type="ChEBI" id="CHEBI:30413"/>
    </cofactor>
</comment>
<evidence type="ECO:0000256" key="3">
    <source>
        <dbReference type="ARBA" id="ARBA00004685"/>
    </source>
</evidence>
<evidence type="ECO:0000313" key="14">
    <source>
        <dbReference type="EMBL" id="CAI6337031.1"/>
    </source>
</evidence>
<proteinExistence type="inferred from homology"/>
<dbReference type="EMBL" id="CAOQHR010000007">
    <property type="protein sequence ID" value="CAI6337031.1"/>
    <property type="molecule type" value="Genomic_DNA"/>
</dbReference>
<keyword evidence="8" id="KW-1133">Transmembrane helix</keyword>
<evidence type="ECO:0000256" key="4">
    <source>
        <dbReference type="ARBA" id="ARBA00010617"/>
    </source>
</evidence>
<evidence type="ECO:0000256" key="6">
    <source>
        <dbReference type="ARBA" id="ARBA00022692"/>
    </source>
</evidence>
<dbReference type="PANTHER" id="PTHR46206:SF5">
    <property type="entry name" value="P450, PUTATIVE (EUROFUNG)-RELATED"/>
    <property type="match status" value="1"/>
</dbReference>
<dbReference type="SUPFAM" id="SSF48264">
    <property type="entry name" value="Cytochrome P450"/>
    <property type="match status" value="1"/>
</dbReference>
<keyword evidence="11" id="KW-0503">Monooxygenase</keyword>
<keyword evidence="12" id="KW-0472">Membrane</keyword>
<dbReference type="GO" id="GO:0016705">
    <property type="term" value="F:oxidoreductase activity, acting on paired donors, with incorporation or reduction of molecular oxygen"/>
    <property type="evidence" value="ECO:0007669"/>
    <property type="project" value="InterPro"/>
</dbReference>
<evidence type="ECO:0000256" key="8">
    <source>
        <dbReference type="ARBA" id="ARBA00022989"/>
    </source>
</evidence>
<dbReference type="PRINTS" id="PR00465">
    <property type="entry name" value="EP450IV"/>
</dbReference>